<evidence type="ECO:0000313" key="2">
    <source>
        <dbReference type="Proteomes" id="UP000274429"/>
    </source>
</evidence>
<reference evidence="1 2" key="2">
    <citation type="submission" date="2018-11" db="EMBL/GenBank/DDBJ databases">
        <authorList>
            <consortium name="Pathogen Informatics"/>
        </authorList>
    </citation>
    <scope>NUCLEOTIDE SEQUENCE [LARGE SCALE GENOMIC DNA]</scope>
</reference>
<accession>A0A0R3XBK9</accession>
<proteinExistence type="predicted"/>
<keyword evidence="2" id="KW-1185">Reference proteome</keyword>
<dbReference type="Proteomes" id="UP000274429">
    <property type="component" value="Unassembled WGS sequence"/>
</dbReference>
<dbReference type="AlphaFoldDB" id="A0A0R3XBK9"/>
<dbReference type="EMBL" id="UYWX01022527">
    <property type="protein sequence ID" value="VDM35899.1"/>
    <property type="molecule type" value="Genomic_DNA"/>
</dbReference>
<name>A0A0R3XBK9_HYDTA</name>
<evidence type="ECO:0000313" key="3">
    <source>
        <dbReference type="WBParaSite" id="TTAC_0001093601-mRNA-1"/>
    </source>
</evidence>
<reference evidence="3" key="1">
    <citation type="submission" date="2017-02" db="UniProtKB">
        <authorList>
            <consortium name="WormBaseParasite"/>
        </authorList>
    </citation>
    <scope>IDENTIFICATION</scope>
</reference>
<gene>
    <name evidence="1" type="ORF">TTAC_LOCUS10919</name>
</gene>
<evidence type="ECO:0000313" key="1">
    <source>
        <dbReference type="EMBL" id="VDM35899.1"/>
    </source>
</evidence>
<protein>
    <submittedName>
        <fullName evidence="3">Sulfatase domain-containing protein</fullName>
    </submittedName>
</protein>
<dbReference type="WBParaSite" id="TTAC_0001093601-mRNA-1">
    <property type="protein sequence ID" value="TTAC_0001093601-mRNA-1"/>
    <property type="gene ID" value="TTAC_0001093601"/>
</dbReference>
<sequence length="99" mass="11112">MFDNEVSVWLYNAAMQTPPIGELTLVIADAFRHVAPYVHKLASLDANRIDVLMVIAESFNSPNIRTVNFSQGAVGMEKVRPSTLYFARLDAVKDKTKVW</sequence>
<organism evidence="3">
    <name type="scientific">Hydatigena taeniaeformis</name>
    <name type="common">Feline tapeworm</name>
    <name type="synonym">Taenia taeniaeformis</name>
    <dbReference type="NCBI Taxonomy" id="6205"/>
    <lineage>
        <taxon>Eukaryota</taxon>
        <taxon>Metazoa</taxon>
        <taxon>Spiralia</taxon>
        <taxon>Lophotrochozoa</taxon>
        <taxon>Platyhelminthes</taxon>
        <taxon>Cestoda</taxon>
        <taxon>Eucestoda</taxon>
        <taxon>Cyclophyllidea</taxon>
        <taxon>Taeniidae</taxon>
        <taxon>Hydatigera</taxon>
    </lineage>
</organism>